<sequence length="44" mass="4722">MLEHKQDSVIPLVLPGSAGDDFDDEDDGLVFTSAAQCLRAMGEK</sequence>
<reference evidence="1" key="1">
    <citation type="submission" date="2018-04" db="EMBL/GenBank/DDBJ databases">
        <title>Genomes of the Obligate Erwinia dacicola and Facultative Enterobacter sp. OLF Endosymbionts of the Olive Fruit fly, Bactrocera oleae.</title>
        <authorList>
            <person name="Estes A.M."/>
            <person name="Hearn D.J."/>
            <person name="Agarwal S."/>
            <person name="Pierson E.A."/>
            <person name="Dunning-Hotopp J.C."/>
        </authorList>
    </citation>
    <scope>NUCLEOTIDE SEQUENCE [LARGE SCALE GENOMIC DNA]</scope>
    <source>
        <strain evidence="1">Oroville</strain>
    </source>
</reference>
<dbReference type="Proteomes" id="UP000244334">
    <property type="component" value="Unassembled WGS sequence"/>
</dbReference>
<comment type="caution">
    <text evidence="1">The sequence shown here is derived from an EMBL/GenBank/DDBJ whole genome shotgun (WGS) entry which is preliminary data.</text>
</comment>
<evidence type="ECO:0000313" key="2">
    <source>
        <dbReference type="Proteomes" id="UP000244334"/>
    </source>
</evidence>
<name>A0A328TIH8_9GAMM</name>
<gene>
    <name evidence="1" type="ORF">ACZ87_02766</name>
</gene>
<dbReference type="EMBL" id="LJAM02000350">
    <property type="protein sequence ID" value="RAP70427.1"/>
    <property type="molecule type" value="Genomic_DNA"/>
</dbReference>
<proteinExistence type="predicted"/>
<dbReference type="AlphaFoldDB" id="A0A328TIH8"/>
<dbReference type="RefSeq" id="WP_261791534.1">
    <property type="nucleotide sequence ID" value="NZ_LJAM02000350.1"/>
</dbReference>
<keyword evidence="2" id="KW-1185">Reference proteome</keyword>
<accession>A0A328TIH8</accession>
<protein>
    <submittedName>
        <fullName evidence="1">Uncharacterized protein</fullName>
    </submittedName>
</protein>
<organism evidence="1 2">
    <name type="scientific">Candidatus Erwinia dacicola</name>
    <dbReference type="NCBI Taxonomy" id="252393"/>
    <lineage>
        <taxon>Bacteria</taxon>
        <taxon>Pseudomonadati</taxon>
        <taxon>Pseudomonadota</taxon>
        <taxon>Gammaproteobacteria</taxon>
        <taxon>Enterobacterales</taxon>
        <taxon>Erwiniaceae</taxon>
        <taxon>Erwinia</taxon>
    </lineage>
</organism>
<evidence type="ECO:0000313" key="1">
    <source>
        <dbReference type="EMBL" id="RAP70427.1"/>
    </source>
</evidence>